<proteinExistence type="predicted"/>
<feature type="transmembrane region" description="Helical" evidence="1">
    <location>
        <begin position="6"/>
        <end position="25"/>
    </location>
</feature>
<evidence type="ECO:0000256" key="1">
    <source>
        <dbReference type="SAM" id="Phobius"/>
    </source>
</evidence>
<comment type="caution">
    <text evidence="2">The sequence shown here is derived from an EMBL/GenBank/DDBJ whole genome shotgun (WGS) entry which is preliminary data.</text>
</comment>
<reference evidence="2 3" key="1">
    <citation type="submission" date="2023-03" db="EMBL/GenBank/DDBJ databases">
        <authorList>
            <person name="Shen W."/>
            <person name="Cai J."/>
        </authorList>
    </citation>
    <scope>NUCLEOTIDE SEQUENCE [LARGE SCALE GENOMIC DNA]</scope>
    <source>
        <strain evidence="2 3">Y59</strain>
    </source>
</reference>
<evidence type="ECO:0000313" key="3">
    <source>
        <dbReference type="Proteomes" id="UP001269061"/>
    </source>
</evidence>
<accession>A0ABU3FIU2</accession>
<dbReference type="EMBL" id="JARQAZ010000007">
    <property type="protein sequence ID" value="MDT2770991.1"/>
    <property type="molecule type" value="Genomic_DNA"/>
</dbReference>
<protein>
    <submittedName>
        <fullName evidence="2">Uncharacterized protein</fullName>
    </submittedName>
</protein>
<keyword evidence="1" id="KW-0812">Transmembrane</keyword>
<name>A0ABU3FIU2_9ENTE</name>
<keyword evidence="1" id="KW-1133">Transmembrane helix</keyword>
<organism evidence="2 3">
    <name type="scientific">Enterococcus pseudoavium</name>
    <dbReference type="NCBI Taxonomy" id="44007"/>
    <lineage>
        <taxon>Bacteria</taxon>
        <taxon>Bacillati</taxon>
        <taxon>Bacillota</taxon>
        <taxon>Bacilli</taxon>
        <taxon>Lactobacillales</taxon>
        <taxon>Enterococcaceae</taxon>
        <taxon>Enterococcus</taxon>
    </lineage>
</organism>
<sequence length="305" mass="33462">MAVGGLLVIVGLLGLIFSVIMIVFLKSKKKETKKANNFLGIFSIVFLVGVGLCIVLDNNTSTNVNSASDSTSSIPKKDNLSFKLKDDENMIDSDLNGVAVISGTAKPNTQINLVPDDDAKEDGFKRVNTKSDDDGNFKFTVNVNEKQIVEVFHLKAIDHKKKEVTIFSEVKSSTEESTFDSEFEEESSVPTEVNIADYNTGVTYDNLARNPEDTEGQKVTLSGEIAQVIEDEDFSQYRLAIDGDYDKMVLIQIPEELLSSRVLENDLITVYGESLGTIDYESTMGGQITIPAVNVDKFEVTGQAE</sequence>
<evidence type="ECO:0000313" key="2">
    <source>
        <dbReference type="EMBL" id="MDT2770991.1"/>
    </source>
</evidence>
<keyword evidence="1" id="KW-0472">Membrane</keyword>
<feature type="transmembrane region" description="Helical" evidence="1">
    <location>
        <begin position="37"/>
        <end position="57"/>
    </location>
</feature>
<dbReference type="Proteomes" id="UP001269061">
    <property type="component" value="Unassembled WGS sequence"/>
</dbReference>
<keyword evidence="3" id="KW-1185">Reference proteome</keyword>
<dbReference type="RefSeq" id="WP_311815817.1">
    <property type="nucleotide sequence ID" value="NZ_JARQAZ010000007.1"/>
</dbReference>
<gene>
    <name evidence="2" type="ORF">P7H46_09085</name>
</gene>